<evidence type="ECO:0000256" key="1">
    <source>
        <dbReference type="ARBA" id="ARBA00004196"/>
    </source>
</evidence>
<dbReference type="KEGG" id="marp:QYS47_12430"/>
<proteinExistence type="predicted"/>
<gene>
    <name evidence="4" type="ORF">QYS47_12430</name>
</gene>
<evidence type="ECO:0000259" key="3">
    <source>
        <dbReference type="Pfam" id="PF09375"/>
    </source>
</evidence>
<dbReference type="EMBL" id="CP129968">
    <property type="protein sequence ID" value="WKK82747.2"/>
    <property type="molecule type" value="Genomic_DNA"/>
</dbReference>
<comment type="subcellular location">
    <subcellularLocation>
        <location evidence="1">Cell envelope</location>
    </subcellularLocation>
</comment>
<organism evidence="4">
    <name type="scientific">Marivirga arenosa</name>
    <dbReference type="NCBI Taxonomy" id="3059076"/>
    <lineage>
        <taxon>Bacteria</taxon>
        <taxon>Pseudomonadati</taxon>
        <taxon>Bacteroidota</taxon>
        <taxon>Cytophagia</taxon>
        <taxon>Cytophagales</taxon>
        <taxon>Marivirgaceae</taxon>
        <taxon>Marivirga</taxon>
    </lineage>
</organism>
<dbReference type="Pfam" id="PF09375">
    <property type="entry name" value="Peptidase_M75"/>
    <property type="match status" value="1"/>
</dbReference>
<dbReference type="PROSITE" id="PS51257">
    <property type="entry name" value="PROKAR_LIPOPROTEIN"/>
    <property type="match status" value="1"/>
</dbReference>
<reference evidence="4" key="1">
    <citation type="submission" date="2023-08" db="EMBL/GenBank/DDBJ databases">
        <title>Comparative genomics and taxonomic characterization of three novel marine species of genus Marivirga.</title>
        <authorList>
            <person name="Muhammad N."/>
            <person name="Kim S.-G."/>
        </authorList>
    </citation>
    <scope>NUCLEOTIDE SEQUENCE</scope>
    <source>
        <strain evidence="4">BKB1-2</strain>
    </source>
</reference>
<dbReference type="GO" id="GO:0030313">
    <property type="term" value="C:cell envelope"/>
    <property type="evidence" value="ECO:0007669"/>
    <property type="project" value="UniProtKB-SubCell"/>
</dbReference>
<evidence type="ECO:0000313" key="4">
    <source>
        <dbReference type="EMBL" id="WKK82747.2"/>
    </source>
</evidence>
<dbReference type="RefSeq" id="WP_322347517.1">
    <property type="nucleotide sequence ID" value="NZ_CP129968.2"/>
</dbReference>
<sequence length="346" mass="38715">MKFLKFALLISLTFLFGCNSGDKNTDFDKEPMLKNIAYNLAIPAYQESLNNFEKLKQSFNDFQQKANSIADLRSSWNTASISWAKTAPYRFGPIDDLLIENNFYYFPVDTTKIQSAIANYNQEKGFISSLGSNVQGLGAIEFVLFTNETLNDNQLKFILMLSNQLSELNQEVLTQWENNYAEEFSKNTGSGINSSISKLTNQWIEMADYIKGDEVGRPAGKTVGVEKNIYNLQAPYSQTSLAIIEAKLLALQQSFNGGEKEGVDDYLKNLNIKVSDNLPLNEKINNQINTVLARIDSQESLAKMITESSKQVDQIYLESLNLGILLKTELMGQLGLVTTFSDGDGD</sequence>
<dbReference type="InterPro" id="IPR018976">
    <property type="entry name" value="Imelysin-like"/>
</dbReference>
<dbReference type="AlphaFoldDB" id="A0AA49GFF5"/>
<dbReference type="InterPro" id="IPR034984">
    <property type="entry name" value="Imelysin-like_IPPA"/>
</dbReference>
<dbReference type="InterPro" id="IPR038352">
    <property type="entry name" value="Imelysin_sf"/>
</dbReference>
<accession>A0AA49GFF5</accession>
<dbReference type="Proteomes" id="UP001232019">
    <property type="component" value="Chromosome"/>
</dbReference>
<name>A0AA49GFF5_9BACT</name>
<feature type="domain" description="Imelysin-like" evidence="3">
    <location>
        <begin position="41"/>
        <end position="305"/>
    </location>
</feature>
<keyword evidence="2" id="KW-0732">Signal</keyword>
<protein>
    <submittedName>
        <fullName evidence="4">Imelysin family protein</fullName>
    </submittedName>
</protein>
<evidence type="ECO:0000256" key="2">
    <source>
        <dbReference type="ARBA" id="ARBA00022729"/>
    </source>
</evidence>
<dbReference type="CDD" id="cd14659">
    <property type="entry name" value="Imelysin-like_IPPA"/>
    <property type="match status" value="1"/>
</dbReference>
<dbReference type="Gene3D" id="1.20.1420.20">
    <property type="entry name" value="M75 peptidase, HXXE motif"/>
    <property type="match status" value="1"/>
</dbReference>